<feature type="region of interest" description="Disordered" evidence="1">
    <location>
        <begin position="183"/>
        <end position="203"/>
    </location>
</feature>
<comment type="caution">
    <text evidence="3">The sequence shown here is derived from an EMBL/GenBank/DDBJ whole genome shotgun (WGS) entry which is preliminary data.</text>
</comment>
<accession>A0ABV6ZYE8</accession>
<sequence length="203" mass="23904">MARDINDLIAHIRALEEELETELIARRRELGYRFTEGRARFTEAVKERQRELKISAGRFLAQSGFLEILTAPFIYAVLVPIALLDAVASLFQAICFRVYGLRQVKRREYLVFDRHRLAYLNWMQKLNCLYCSYANGVLAYVQEIASRTEQYWCPIKHAERIKGTHKRYPAFLEYGDTENYPHSLRKQRTRLRDEEEAGETPPQ</sequence>
<feature type="transmembrane region" description="Helical" evidence="2">
    <location>
        <begin position="73"/>
        <end position="99"/>
    </location>
</feature>
<keyword evidence="2" id="KW-0472">Membrane</keyword>
<keyword evidence="2" id="KW-0812">Transmembrane</keyword>
<evidence type="ECO:0000313" key="4">
    <source>
        <dbReference type="Proteomes" id="UP001595379"/>
    </source>
</evidence>
<evidence type="ECO:0000256" key="1">
    <source>
        <dbReference type="SAM" id="MobiDB-lite"/>
    </source>
</evidence>
<gene>
    <name evidence="3" type="ORF">ACFOOR_10050</name>
</gene>
<name>A0ABV6ZYE8_9PROT</name>
<keyword evidence="2" id="KW-1133">Transmembrane helix</keyword>
<protein>
    <submittedName>
        <fullName evidence="3">Uncharacterized protein</fullName>
    </submittedName>
</protein>
<dbReference type="Proteomes" id="UP001595379">
    <property type="component" value="Unassembled WGS sequence"/>
</dbReference>
<dbReference type="EMBL" id="JBHRSV010000019">
    <property type="protein sequence ID" value="MFC2926445.1"/>
    <property type="molecule type" value="Genomic_DNA"/>
</dbReference>
<keyword evidence="4" id="KW-1185">Reference proteome</keyword>
<reference evidence="4" key="1">
    <citation type="journal article" date="2019" name="Int. J. Syst. Evol. Microbiol.">
        <title>The Global Catalogue of Microorganisms (GCM) 10K type strain sequencing project: providing services to taxonomists for standard genome sequencing and annotation.</title>
        <authorList>
            <consortium name="The Broad Institute Genomics Platform"/>
            <consortium name="The Broad Institute Genome Sequencing Center for Infectious Disease"/>
            <person name="Wu L."/>
            <person name="Ma J."/>
        </authorList>
    </citation>
    <scope>NUCLEOTIDE SEQUENCE [LARGE SCALE GENOMIC DNA]</scope>
    <source>
        <strain evidence="4">KCTC 52487</strain>
    </source>
</reference>
<evidence type="ECO:0000313" key="3">
    <source>
        <dbReference type="EMBL" id="MFC2926445.1"/>
    </source>
</evidence>
<dbReference type="RefSeq" id="WP_343164237.1">
    <property type="nucleotide sequence ID" value="NZ_JBHRSV010000019.1"/>
</dbReference>
<evidence type="ECO:0000256" key="2">
    <source>
        <dbReference type="SAM" id="Phobius"/>
    </source>
</evidence>
<organism evidence="3 4">
    <name type="scientific">Hyphobacterium vulgare</name>
    <dbReference type="NCBI Taxonomy" id="1736751"/>
    <lineage>
        <taxon>Bacteria</taxon>
        <taxon>Pseudomonadati</taxon>
        <taxon>Pseudomonadota</taxon>
        <taxon>Alphaproteobacteria</taxon>
        <taxon>Maricaulales</taxon>
        <taxon>Maricaulaceae</taxon>
        <taxon>Hyphobacterium</taxon>
    </lineage>
</organism>
<feature type="compositionally biased region" description="Acidic residues" evidence="1">
    <location>
        <begin position="194"/>
        <end position="203"/>
    </location>
</feature>
<proteinExistence type="predicted"/>